<protein>
    <submittedName>
        <fullName evidence="2">Phage portal protein</fullName>
    </submittedName>
</protein>
<reference evidence="2 3" key="1">
    <citation type="submission" date="2016-09" db="EMBL/GenBank/DDBJ databases">
        <title>Pseudonocardia autotrophica DSM535, a candidate organism with high potential of specific P450 cytochromes.</title>
        <authorList>
            <person name="Grumaz C."/>
            <person name="Vainshtein Y."/>
            <person name="Kirstahler P."/>
            <person name="Sohn K."/>
        </authorList>
    </citation>
    <scope>NUCLEOTIDE SEQUENCE [LARGE SCALE GENOMIC DNA]</scope>
    <source>
        <strain evidence="2 3">DSM 535</strain>
    </source>
</reference>
<dbReference type="OrthoDB" id="9765386at2"/>
<dbReference type="EMBL" id="MIGB01000004">
    <property type="protein sequence ID" value="OSY42959.1"/>
    <property type="molecule type" value="Genomic_DNA"/>
</dbReference>
<evidence type="ECO:0000256" key="1">
    <source>
        <dbReference type="SAM" id="MobiDB-lite"/>
    </source>
</evidence>
<proteinExistence type="predicted"/>
<feature type="compositionally biased region" description="Basic and acidic residues" evidence="1">
    <location>
        <begin position="400"/>
        <end position="409"/>
    </location>
</feature>
<sequence length="423" mass="47136">MAFTISEGQVASSASGHAIPRSGHLQITDNDFPTYAQMWKRQPQIRTVVGFLSRNIAQMGIHVFKRVSDLDRERVADHPLSKLLARPNPYTTTFRLIEALVADIAIYDCAFWLKVRSADGSDPALLRLDPAQVTLEGKNPFMVESFRYGRRRFQPEDVVHFHGYSAIDNRTGTSPLESLRQILAEDFQASLFRSQLWRNGARLSGYIERPVGAPEWSRAGKEAFRAGWQSQYTGDGARPGGTPILEDGMKYVPAGTSPRDAQYIEARKLTREEVTSAYHIPLTLVGLLDSATYTNISEQHKIMYSDTLGPWLNMIQQELALQLIPDFDTSGHIYAEFNLAEKLRGSFQEQAAQLQTAVGAPYMTRNEARARLNLPQVDDGAELITPLNVLVGGQASPRDSAPDPADRNDNPAPEPTQLRAVER</sequence>
<evidence type="ECO:0000313" key="2">
    <source>
        <dbReference type="EMBL" id="OSY42959.1"/>
    </source>
</evidence>
<dbReference type="AlphaFoldDB" id="A0A1Y2N706"/>
<accession>A0A1Y2N706</accession>
<dbReference type="STRING" id="2074.BG845_01201"/>
<dbReference type="NCBIfam" id="TIGR01537">
    <property type="entry name" value="portal_HK97"/>
    <property type="match status" value="1"/>
</dbReference>
<dbReference type="InterPro" id="IPR006944">
    <property type="entry name" value="Phage/GTA_portal"/>
</dbReference>
<comment type="caution">
    <text evidence="2">The sequence shown here is derived from an EMBL/GenBank/DDBJ whole genome shotgun (WGS) entry which is preliminary data.</text>
</comment>
<evidence type="ECO:0000313" key="3">
    <source>
        <dbReference type="Proteomes" id="UP000194360"/>
    </source>
</evidence>
<name>A0A1Y2N706_PSEAH</name>
<feature type="region of interest" description="Disordered" evidence="1">
    <location>
        <begin position="392"/>
        <end position="423"/>
    </location>
</feature>
<organism evidence="2 3">
    <name type="scientific">Pseudonocardia autotrophica</name>
    <name type="common">Amycolata autotrophica</name>
    <name type="synonym">Nocardia autotrophica</name>
    <dbReference type="NCBI Taxonomy" id="2074"/>
    <lineage>
        <taxon>Bacteria</taxon>
        <taxon>Bacillati</taxon>
        <taxon>Actinomycetota</taxon>
        <taxon>Actinomycetes</taxon>
        <taxon>Pseudonocardiales</taxon>
        <taxon>Pseudonocardiaceae</taxon>
        <taxon>Pseudonocardia</taxon>
    </lineage>
</organism>
<dbReference type="Proteomes" id="UP000194360">
    <property type="component" value="Unassembled WGS sequence"/>
</dbReference>
<keyword evidence="3" id="KW-1185">Reference proteome</keyword>
<dbReference type="InterPro" id="IPR006427">
    <property type="entry name" value="Portal_HK97"/>
</dbReference>
<gene>
    <name evidence="2" type="ORF">BG845_01201</name>
</gene>
<dbReference type="RefSeq" id="WP_085911492.1">
    <property type="nucleotide sequence ID" value="NZ_AP018920.1"/>
</dbReference>
<dbReference type="Pfam" id="PF04860">
    <property type="entry name" value="Phage_portal"/>
    <property type="match status" value="1"/>
</dbReference>